<sequence length="188" mass="21026">MLPIKLNGVPYNFPTEVAEISLGQFFALRQSKGILHEICALTGINHETVSNFKGRDDLDKCSALLNTLGQKLAAGFDGHTLPKQTVVGGKTIRVPKNLKIEPVGAFIAVYNLINDEQKRCAAAQIEFDPTNIIPQVLAHYLWLPFMGDDVLYNDEKIENEAYQQQIMTIPITDAVPIANFFFRKFPHL</sequence>
<keyword evidence="2" id="KW-1185">Reference proteome</keyword>
<evidence type="ECO:0000313" key="2">
    <source>
        <dbReference type="Proteomes" id="UP000268007"/>
    </source>
</evidence>
<evidence type="ECO:0000313" key="1">
    <source>
        <dbReference type="EMBL" id="RKR84896.1"/>
    </source>
</evidence>
<organism evidence="1 2">
    <name type="scientific">Mucilaginibacter gracilis</name>
    <dbReference type="NCBI Taxonomy" id="423350"/>
    <lineage>
        <taxon>Bacteria</taxon>
        <taxon>Pseudomonadati</taxon>
        <taxon>Bacteroidota</taxon>
        <taxon>Sphingobacteriia</taxon>
        <taxon>Sphingobacteriales</taxon>
        <taxon>Sphingobacteriaceae</taxon>
        <taxon>Mucilaginibacter</taxon>
    </lineage>
</organism>
<proteinExistence type="predicted"/>
<dbReference type="AlphaFoldDB" id="A0A495J7B8"/>
<dbReference type="Proteomes" id="UP000268007">
    <property type="component" value="Unassembled WGS sequence"/>
</dbReference>
<protein>
    <submittedName>
        <fullName evidence="1">Uncharacterized protein</fullName>
    </submittedName>
</protein>
<gene>
    <name evidence="1" type="ORF">BDD43_5149</name>
</gene>
<dbReference type="EMBL" id="RBKU01000001">
    <property type="protein sequence ID" value="RKR84896.1"/>
    <property type="molecule type" value="Genomic_DNA"/>
</dbReference>
<comment type="caution">
    <text evidence="1">The sequence shown here is derived from an EMBL/GenBank/DDBJ whole genome shotgun (WGS) entry which is preliminary data.</text>
</comment>
<reference evidence="1 2" key="1">
    <citation type="submission" date="2018-10" db="EMBL/GenBank/DDBJ databases">
        <title>Genomic Encyclopedia of Archaeal and Bacterial Type Strains, Phase II (KMG-II): from individual species to whole genera.</title>
        <authorList>
            <person name="Goeker M."/>
        </authorList>
    </citation>
    <scope>NUCLEOTIDE SEQUENCE [LARGE SCALE GENOMIC DNA]</scope>
    <source>
        <strain evidence="1 2">DSM 18602</strain>
    </source>
</reference>
<accession>A0A495J7B8</accession>
<dbReference type="OrthoDB" id="793431at2"/>
<dbReference type="RefSeq" id="WP_121200844.1">
    <property type="nucleotide sequence ID" value="NZ_RBKU01000001.1"/>
</dbReference>
<name>A0A495J7B8_9SPHI</name>